<keyword evidence="2" id="KW-1185">Reference proteome</keyword>
<name>A0A4C2A4L6_EUMVA</name>
<sequence>MRTSLPPKIYLRWRIESKNCPVLTSARRSFGRQKTATAFGDMSTLIPRRTAAAAASASARNAAGYKLFTVRLRVRVFVSPDRGIKILLRILRASLPAERARDVSNISSLTAAGDGRSFASEGISAVYTRTSTASVVVARSAACAAHTEDRDEASLAAMGERAPGPNKY</sequence>
<proteinExistence type="predicted"/>
<comment type="caution">
    <text evidence="1">The sequence shown here is derived from an EMBL/GenBank/DDBJ whole genome shotgun (WGS) entry which is preliminary data.</text>
</comment>
<evidence type="ECO:0000313" key="2">
    <source>
        <dbReference type="Proteomes" id="UP000299102"/>
    </source>
</evidence>
<protein>
    <submittedName>
        <fullName evidence="1">Uncharacterized protein</fullName>
    </submittedName>
</protein>
<reference evidence="1 2" key="1">
    <citation type="journal article" date="2019" name="Commun. Biol.">
        <title>The bagworm genome reveals a unique fibroin gene that provides high tensile strength.</title>
        <authorList>
            <person name="Kono N."/>
            <person name="Nakamura H."/>
            <person name="Ohtoshi R."/>
            <person name="Tomita M."/>
            <person name="Numata K."/>
            <person name="Arakawa K."/>
        </authorList>
    </citation>
    <scope>NUCLEOTIDE SEQUENCE [LARGE SCALE GENOMIC DNA]</scope>
</reference>
<evidence type="ECO:0000313" key="1">
    <source>
        <dbReference type="EMBL" id="GBP94174.1"/>
    </source>
</evidence>
<accession>A0A4C2A4L6</accession>
<gene>
    <name evidence="1" type="ORF">EVAR_66081_1</name>
</gene>
<dbReference type="EMBL" id="BGZK01002470">
    <property type="protein sequence ID" value="GBP94174.1"/>
    <property type="molecule type" value="Genomic_DNA"/>
</dbReference>
<organism evidence="1 2">
    <name type="scientific">Eumeta variegata</name>
    <name type="common">Bagworm moth</name>
    <name type="synonym">Eumeta japonica</name>
    <dbReference type="NCBI Taxonomy" id="151549"/>
    <lineage>
        <taxon>Eukaryota</taxon>
        <taxon>Metazoa</taxon>
        <taxon>Ecdysozoa</taxon>
        <taxon>Arthropoda</taxon>
        <taxon>Hexapoda</taxon>
        <taxon>Insecta</taxon>
        <taxon>Pterygota</taxon>
        <taxon>Neoptera</taxon>
        <taxon>Endopterygota</taxon>
        <taxon>Lepidoptera</taxon>
        <taxon>Glossata</taxon>
        <taxon>Ditrysia</taxon>
        <taxon>Tineoidea</taxon>
        <taxon>Psychidae</taxon>
        <taxon>Oiketicinae</taxon>
        <taxon>Eumeta</taxon>
    </lineage>
</organism>
<dbReference type="Proteomes" id="UP000299102">
    <property type="component" value="Unassembled WGS sequence"/>
</dbReference>
<dbReference type="AlphaFoldDB" id="A0A4C2A4L6"/>